<evidence type="ECO:0000313" key="2">
    <source>
        <dbReference type="Proteomes" id="UP001367316"/>
    </source>
</evidence>
<proteinExistence type="predicted"/>
<gene>
    <name evidence="1" type="ORF">JOL62DRAFT_584174</name>
</gene>
<keyword evidence="2" id="KW-1185">Reference proteome</keyword>
<name>A0ABR1MZ53_9PEZI</name>
<dbReference type="EMBL" id="JBBPBF010000036">
    <property type="protein sequence ID" value="KAK7607467.1"/>
    <property type="molecule type" value="Genomic_DNA"/>
</dbReference>
<evidence type="ECO:0000313" key="1">
    <source>
        <dbReference type="EMBL" id="KAK7607467.1"/>
    </source>
</evidence>
<sequence length="199" mass="22521">MDEKIADEPLLCTSLLKKGTWDCSVFFLLHSPQLFRIYLHLHPSLSFPYVSTTPEPKSSPTKACSQRPWCRRSFPRRVRRATPNRCWRARLVTTELSICSFPPRPRLHDVRCGGQADEEQSLAVRPSPRSLRCFWSVTDQVGDMKTLAKDPPVGLGSPAVIASQASGMREGTLGGFIKDVFLRSPRRGLRFSDHVPDWD</sequence>
<accession>A0ABR1MZ53</accession>
<comment type="caution">
    <text evidence="1">The sequence shown here is derived from an EMBL/GenBank/DDBJ whole genome shotgun (WGS) entry which is preliminary data.</text>
</comment>
<dbReference type="Proteomes" id="UP001367316">
    <property type="component" value="Unassembled WGS sequence"/>
</dbReference>
<protein>
    <submittedName>
        <fullName evidence="1">Uncharacterized protein</fullName>
    </submittedName>
</protein>
<reference evidence="1 2" key="1">
    <citation type="submission" date="2024-04" db="EMBL/GenBank/DDBJ databases">
        <title>Phyllosticta paracitricarpa is synonymous to the EU quarantine fungus P. citricarpa based on phylogenomic analyses.</title>
        <authorList>
            <consortium name="Lawrence Berkeley National Laboratory"/>
            <person name="Van ingen-buijs V.A."/>
            <person name="Van westerhoven A.C."/>
            <person name="Haridas S."/>
            <person name="Skiadas P."/>
            <person name="Martin F."/>
            <person name="Groenewald J.Z."/>
            <person name="Crous P.W."/>
            <person name="Seidl M.F."/>
        </authorList>
    </citation>
    <scope>NUCLEOTIDE SEQUENCE [LARGE SCALE GENOMIC DNA]</scope>
    <source>
        <strain evidence="1 2">CBS 141358</strain>
    </source>
</reference>
<organism evidence="1 2">
    <name type="scientific">Phyllosticta paracitricarpa</name>
    <dbReference type="NCBI Taxonomy" id="2016321"/>
    <lineage>
        <taxon>Eukaryota</taxon>
        <taxon>Fungi</taxon>
        <taxon>Dikarya</taxon>
        <taxon>Ascomycota</taxon>
        <taxon>Pezizomycotina</taxon>
        <taxon>Dothideomycetes</taxon>
        <taxon>Dothideomycetes incertae sedis</taxon>
        <taxon>Botryosphaeriales</taxon>
        <taxon>Phyllostictaceae</taxon>
        <taxon>Phyllosticta</taxon>
    </lineage>
</organism>